<keyword evidence="2" id="KW-0472">Membrane</keyword>
<dbReference type="PATRIC" id="fig|423471.3.peg.4562"/>
<dbReference type="PANTHER" id="PTHR30576">
    <property type="entry name" value="COLANIC BIOSYNTHESIS UDP-GLUCOSE LIPID CARRIER TRANSFERASE"/>
    <property type="match status" value="1"/>
</dbReference>
<dbReference type="EMBL" id="AESD01000723">
    <property type="protein sequence ID" value="EHJ10397.1"/>
    <property type="molecule type" value="Genomic_DNA"/>
</dbReference>
<dbReference type="GeneID" id="88768235"/>
<keyword evidence="2" id="KW-1133">Transmembrane helix</keyword>
<evidence type="ECO:0000256" key="2">
    <source>
        <dbReference type="SAM" id="Phobius"/>
    </source>
</evidence>
<accession>G5JBQ6</accession>
<sequence length="230" mass="26500">MSSTFKRLNHRGYLGSLPDDLPLEYSGIAHCSVNSKTKRFIDILGAIIGLLLTFIIAIPIFIAIQWDDPGPILYSQMRCGLRGKPFRIWKFRSMVINADKQKHLVKNEAKGHFFKSNKDPRITNIGYFLRRSSLDEFPQFWNVLIGEMSLVGTRPPTPEEVSKYSAYHWQRLAVKPGLTGEWQVNGRSKVTDFEEVVKLDLNYQKKWSILYDLQLILKTIFVVLSCRGAY</sequence>
<dbReference type="InterPro" id="IPR003362">
    <property type="entry name" value="Bact_transf"/>
</dbReference>
<proteinExistence type="inferred from homology"/>
<evidence type="ECO:0000256" key="1">
    <source>
        <dbReference type="ARBA" id="ARBA00006464"/>
    </source>
</evidence>
<comment type="caution">
    <text evidence="4">The sequence shown here is derived from an EMBL/GenBank/DDBJ whole genome shotgun (WGS) entry which is preliminary data.</text>
</comment>
<evidence type="ECO:0000259" key="3">
    <source>
        <dbReference type="Pfam" id="PF02397"/>
    </source>
</evidence>
<feature type="domain" description="Bacterial sugar transferase" evidence="3">
    <location>
        <begin position="38"/>
        <end position="224"/>
    </location>
</feature>
<organism evidence="4 5">
    <name type="scientific">Crocosphaera watsonii WH 0003</name>
    <dbReference type="NCBI Taxonomy" id="423471"/>
    <lineage>
        <taxon>Bacteria</taxon>
        <taxon>Bacillati</taxon>
        <taxon>Cyanobacteriota</taxon>
        <taxon>Cyanophyceae</taxon>
        <taxon>Oscillatoriophycideae</taxon>
        <taxon>Chroococcales</taxon>
        <taxon>Aphanothecaceae</taxon>
        <taxon>Crocosphaera</taxon>
    </lineage>
</organism>
<protein>
    <submittedName>
        <fullName evidence="4">Putative glycosyl transferase</fullName>
    </submittedName>
</protein>
<evidence type="ECO:0000313" key="4">
    <source>
        <dbReference type="EMBL" id="EHJ10397.1"/>
    </source>
</evidence>
<dbReference type="Proteomes" id="UP000003477">
    <property type="component" value="Unassembled WGS sequence"/>
</dbReference>
<dbReference type="GO" id="GO:0016780">
    <property type="term" value="F:phosphotransferase activity, for other substituted phosphate groups"/>
    <property type="evidence" value="ECO:0007669"/>
    <property type="project" value="TreeGrafter"/>
</dbReference>
<name>G5JBQ6_CROWT</name>
<keyword evidence="2" id="KW-0812">Transmembrane</keyword>
<dbReference type="AlphaFoldDB" id="G5JBQ6"/>
<keyword evidence="4" id="KW-0808">Transferase</keyword>
<evidence type="ECO:0000313" key="5">
    <source>
        <dbReference type="Proteomes" id="UP000003477"/>
    </source>
</evidence>
<dbReference type="PANTHER" id="PTHR30576:SF10">
    <property type="entry name" value="SLL5057 PROTEIN"/>
    <property type="match status" value="1"/>
</dbReference>
<reference evidence="4 5" key="1">
    <citation type="journal article" date="2011" name="Front. Microbiol.">
        <title>Two Strains of Crocosphaera watsonii with Highly Conserved Genomes are Distinguished by Strain-Specific Features.</title>
        <authorList>
            <person name="Bench S.R."/>
            <person name="Ilikchyan I.N."/>
            <person name="Tripp H.J."/>
            <person name="Zehr J.P."/>
        </authorList>
    </citation>
    <scope>NUCLEOTIDE SEQUENCE [LARGE SCALE GENOMIC DNA]</scope>
    <source>
        <strain evidence="4 5">WH 0003</strain>
    </source>
</reference>
<gene>
    <name evidence="4" type="ORF">CWATWH0003_4870</name>
</gene>
<dbReference type="RefSeq" id="WP_007312678.1">
    <property type="nucleotide sequence ID" value="NZ_AESD01000723.1"/>
</dbReference>
<feature type="transmembrane region" description="Helical" evidence="2">
    <location>
        <begin position="43"/>
        <end position="66"/>
    </location>
</feature>
<comment type="similarity">
    <text evidence="1">Belongs to the bacterial sugar transferase family.</text>
</comment>
<dbReference type="Pfam" id="PF02397">
    <property type="entry name" value="Bac_transf"/>
    <property type="match status" value="1"/>
</dbReference>